<comment type="miscellaneous">
    <text evidence="9">During catalysis, the active site Cys acts as a nucleophile attacking the alpha-carbonyl group of tRNA-bound glutamate with the formation of a thioester intermediate between enzyme and glutamate, and the concomitant release of tRNA(Glu). The thioester intermediate is finally reduced by direct hydride transfer from NADPH, to form the product GSA.</text>
</comment>
<evidence type="ECO:0000256" key="1">
    <source>
        <dbReference type="ARBA" id="ARBA00005059"/>
    </source>
</evidence>
<evidence type="ECO:0000256" key="14">
    <source>
        <dbReference type="RuleBase" id="RU000584"/>
    </source>
</evidence>
<dbReference type="STRING" id="1173111.SAMN05444955_104241"/>
<dbReference type="EMBL" id="FOCQ01000004">
    <property type="protein sequence ID" value="SEN01074.1"/>
    <property type="molecule type" value="Genomic_DNA"/>
</dbReference>
<dbReference type="NCBIfam" id="NF000744">
    <property type="entry name" value="PRK00045.1-3"/>
    <property type="match status" value="1"/>
</dbReference>
<dbReference type="EC" id="1.2.1.70" evidence="3 9"/>
<dbReference type="HAMAP" id="MF_00087">
    <property type="entry name" value="Glu_tRNA_reductase"/>
    <property type="match status" value="1"/>
</dbReference>
<sequence>MKVMHILVVGFNHKTAPVELREKLAFSSDRLQMALNVLRDMKSILECVIVSTCNRMELYVVCDQLHTGEYYSKSFLENWFRVPKEEFVPHLYVKQNLEAVNHLFTVVCGLDSLVLGETQILGQVKSAFLTAQAEGTTGTIFNTLFKQAVTLGKRVHSETEIGQNAVSVSYAAVELGKKMFDTFIDKTILLIGAGKMSELTAKHFYSTGATRVLVVNRTLAKAEEVAAKFRGEARPWEELGQVLQEADIVVSSTGAAEPVLTREMVEPALKARRSPLFLIDIAVPRDIDPAVHELDQVFLYDIDDLHGIVDANMSLREQEAKRVQAWIGEETAEFDEWLRTLGVVPLIAALREKALTVQEEAMARIERKLPDLTEHEKRVLRKATKSIVNQLLRDPIVRVKELAAGNHKDEALEMFTYLFALEEQIKAEEKAKNKQKAPVDIPAFAGGQSFVRP</sequence>
<name>A0A1H8D2X4_9BACL</name>
<feature type="domain" description="Tetrapyrrole biosynthesis glutamyl-tRNA reductase dimerisation" evidence="15">
    <location>
        <begin position="323"/>
        <end position="421"/>
    </location>
</feature>
<dbReference type="CDD" id="cd05213">
    <property type="entry name" value="NAD_bind_Glutamyl_tRNA_reduct"/>
    <property type="match status" value="1"/>
</dbReference>
<dbReference type="SUPFAM" id="SSF69075">
    <property type="entry name" value="Glutamyl tRNA-reductase dimerization domain"/>
    <property type="match status" value="1"/>
</dbReference>
<dbReference type="UniPathway" id="UPA00251">
    <property type="reaction ID" value="UER00316"/>
</dbReference>
<proteinExistence type="inferred from homology"/>
<evidence type="ECO:0000256" key="3">
    <source>
        <dbReference type="ARBA" id="ARBA00012970"/>
    </source>
</evidence>
<evidence type="ECO:0000256" key="10">
    <source>
        <dbReference type="PIRSR" id="PIRSR000445-1"/>
    </source>
</evidence>
<dbReference type="InterPro" id="IPR000343">
    <property type="entry name" value="4pyrrol_synth_GluRdtase"/>
</dbReference>
<dbReference type="FunFam" id="3.30.460.30:FF:000001">
    <property type="entry name" value="Glutamyl-tRNA reductase"/>
    <property type="match status" value="1"/>
</dbReference>
<dbReference type="AlphaFoldDB" id="A0A1H8D2X4"/>
<dbReference type="NCBIfam" id="TIGR01035">
    <property type="entry name" value="hemA"/>
    <property type="match status" value="1"/>
</dbReference>
<evidence type="ECO:0000256" key="5">
    <source>
        <dbReference type="ARBA" id="ARBA00023002"/>
    </source>
</evidence>
<dbReference type="Pfam" id="PF05201">
    <property type="entry name" value="GlutR_N"/>
    <property type="match status" value="1"/>
</dbReference>
<feature type="domain" description="Quinate/shikimate 5-dehydrogenase/glutamyl-tRNA reductase" evidence="16">
    <location>
        <begin position="174"/>
        <end position="308"/>
    </location>
</feature>
<feature type="binding site" evidence="9 12">
    <location>
        <begin position="192"/>
        <end position="197"/>
    </location>
    <ligand>
        <name>NADP(+)</name>
        <dbReference type="ChEBI" id="CHEBI:58349"/>
    </ligand>
</feature>
<comment type="subunit">
    <text evidence="9">Homodimer.</text>
</comment>
<keyword evidence="4 9" id="KW-0521">NADP</keyword>
<dbReference type="GO" id="GO:0050661">
    <property type="term" value="F:NADP binding"/>
    <property type="evidence" value="ECO:0007669"/>
    <property type="project" value="InterPro"/>
</dbReference>
<evidence type="ECO:0000313" key="18">
    <source>
        <dbReference type="EMBL" id="SEN01074.1"/>
    </source>
</evidence>
<evidence type="ECO:0000259" key="16">
    <source>
        <dbReference type="Pfam" id="PF01488"/>
    </source>
</evidence>
<evidence type="ECO:0000256" key="12">
    <source>
        <dbReference type="PIRSR" id="PIRSR000445-3"/>
    </source>
</evidence>
<dbReference type="Gene3D" id="3.40.50.720">
    <property type="entry name" value="NAD(P)-binding Rossmann-like Domain"/>
    <property type="match status" value="1"/>
</dbReference>
<dbReference type="GO" id="GO:0008883">
    <property type="term" value="F:glutamyl-tRNA reductase activity"/>
    <property type="evidence" value="ECO:0007669"/>
    <property type="project" value="UniProtKB-UniRule"/>
</dbReference>
<keyword evidence="6 9" id="KW-0627">Porphyrin biosynthesis</keyword>
<dbReference type="Proteomes" id="UP000199695">
    <property type="component" value="Unassembled WGS sequence"/>
</dbReference>
<comment type="catalytic activity">
    <reaction evidence="7 9 14">
        <text>(S)-4-amino-5-oxopentanoate + tRNA(Glu) + NADP(+) = L-glutamyl-tRNA(Glu) + NADPH + H(+)</text>
        <dbReference type="Rhea" id="RHEA:12344"/>
        <dbReference type="Rhea" id="RHEA-COMP:9663"/>
        <dbReference type="Rhea" id="RHEA-COMP:9680"/>
        <dbReference type="ChEBI" id="CHEBI:15378"/>
        <dbReference type="ChEBI" id="CHEBI:57501"/>
        <dbReference type="ChEBI" id="CHEBI:57783"/>
        <dbReference type="ChEBI" id="CHEBI:58349"/>
        <dbReference type="ChEBI" id="CHEBI:78442"/>
        <dbReference type="ChEBI" id="CHEBI:78520"/>
        <dbReference type="EC" id="1.2.1.70"/>
    </reaction>
</comment>
<evidence type="ECO:0000256" key="2">
    <source>
        <dbReference type="ARBA" id="ARBA00005916"/>
    </source>
</evidence>
<reference evidence="18 19" key="1">
    <citation type="submission" date="2016-10" db="EMBL/GenBank/DDBJ databases">
        <authorList>
            <person name="de Groot N.N."/>
        </authorList>
    </citation>
    <scope>NUCLEOTIDE SEQUENCE [LARGE SCALE GENOMIC DNA]</scope>
    <source>
        <strain evidence="18 19">DSM 46701</strain>
    </source>
</reference>
<dbReference type="InterPro" id="IPR015896">
    <property type="entry name" value="4pyrrol_synth_GluRdtase_dimer"/>
</dbReference>
<dbReference type="PIRSF" id="PIRSF000445">
    <property type="entry name" value="4pyrrol_synth_GluRdtase"/>
    <property type="match status" value="1"/>
</dbReference>
<organism evidence="18 19">
    <name type="scientific">Lihuaxuella thermophila</name>
    <dbReference type="NCBI Taxonomy" id="1173111"/>
    <lineage>
        <taxon>Bacteria</taxon>
        <taxon>Bacillati</taxon>
        <taxon>Bacillota</taxon>
        <taxon>Bacilli</taxon>
        <taxon>Bacillales</taxon>
        <taxon>Thermoactinomycetaceae</taxon>
        <taxon>Lihuaxuella</taxon>
    </lineage>
</organism>
<dbReference type="Pfam" id="PF01488">
    <property type="entry name" value="Shikimate_DH"/>
    <property type="match status" value="1"/>
</dbReference>
<feature type="active site" description="Nucleophile" evidence="9 10">
    <location>
        <position position="53"/>
    </location>
</feature>
<dbReference type="InterPro" id="IPR036291">
    <property type="entry name" value="NAD(P)-bd_dom_sf"/>
</dbReference>
<dbReference type="GO" id="GO:0019353">
    <property type="term" value="P:protoporphyrinogen IX biosynthetic process from glutamate"/>
    <property type="evidence" value="ECO:0007669"/>
    <property type="project" value="TreeGrafter"/>
</dbReference>
<dbReference type="InterPro" id="IPR036453">
    <property type="entry name" value="GluRdtase_dimer_dom_sf"/>
</dbReference>
<dbReference type="InterPro" id="IPR015895">
    <property type="entry name" value="4pyrrol_synth_GluRdtase_N"/>
</dbReference>
<feature type="site" description="Important for activity" evidence="9 13">
    <location>
        <position position="102"/>
    </location>
</feature>
<dbReference type="Pfam" id="PF00745">
    <property type="entry name" value="GlutR_dimer"/>
    <property type="match status" value="1"/>
</dbReference>
<evidence type="ECO:0000256" key="7">
    <source>
        <dbReference type="ARBA" id="ARBA00047464"/>
    </source>
</evidence>
<dbReference type="FunFam" id="3.40.50.720:FF:000031">
    <property type="entry name" value="Glutamyl-tRNA reductase"/>
    <property type="match status" value="1"/>
</dbReference>
<feature type="domain" description="Glutamyl-tRNA reductase N-terminal" evidence="17">
    <location>
        <begin position="9"/>
        <end position="159"/>
    </location>
</feature>
<evidence type="ECO:0000256" key="6">
    <source>
        <dbReference type="ARBA" id="ARBA00023244"/>
    </source>
</evidence>
<evidence type="ECO:0000256" key="13">
    <source>
        <dbReference type="PIRSR" id="PIRSR000445-4"/>
    </source>
</evidence>
<evidence type="ECO:0000313" key="19">
    <source>
        <dbReference type="Proteomes" id="UP000199695"/>
    </source>
</evidence>
<dbReference type="InterPro" id="IPR006151">
    <property type="entry name" value="Shikm_DH/Glu-tRNA_Rdtase"/>
</dbReference>
<dbReference type="SUPFAM" id="SSF51735">
    <property type="entry name" value="NAD(P)-binding Rossmann-fold domains"/>
    <property type="match status" value="1"/>
</dbReference>
<evidence type="ECO:0000259" key="17">
    <source>
        <dbReference type="Pfam" id="PF05201"/>
    </source>
</evidence>
<protein>
    <recommendedName>
        <fullName evidence="8 9">Glutamyl-tRNA reductase</fullName>
        <shortName evidence="9">GluTR</shortName>
        <ecNumber evidence="3 9">1.2.1.70</ecNumber>
    </recommendedName>
</protein>
<keyword evidence="5 9" id="KW-0560">Oxidoreductase</keyword>
<evidence type="ECO:0000256" key="11">
    <source>
        <dbReference type="PIRSR" id="PIRSR000445-2"/>
    </source>
</evidence>
<keyword evidence="19" id="KW-1185">Reference proteome</keyword>
<comment type="pathway">
    <text evidence="1 9 14">Porphyrin-containing compound metabolism; protoporphyrin-IX biosynthesis; 5-aminolevulinate from L-glutamyl-tRNA(Glu): step 1/2.</text>
</comment>
<feature type="binding site" evidence="9 11">
    <location>
        <begin position="52"/>
        <end position="55"/>
    </location>
    <ligand>
        <name>substrate</name>
    </ligand>
</feature>
<gene>
    <name evidence="9" type="primary">hemA</name>
    <name evidence="18" type="ORF">SAMN05444955_104241</name>
</gene>
<dbReference type="Gene3D" id="3.30.460.30">
    <property type="entry name" value="Glutamyl-tRNA reductase, N-terminal domain"/>
    <property type="match status" value="1"/>
</dbReference>
<comment type="function">
    <text evidence="9">Catalyzes the NADPH-dependent reduction of glutamyl-tRNA(Glu) to glutamate 1-semialdehyde (GSA).</text>
</comment>
<dbReference type="SUPFAM" id="SSF69742">
    <property type="entry name" value="Glutamyl tRNA-reductase catalytic, N-terminal domain"/>
    <property type="match status" value="1"/>
</dbReference>
<feature type="binding site" evidence="9 11">
    <location>
        <position position="112"/>
    </location>
    <ligand>
        <name>substrate</name>
    </ligand>
</feature>
<evidence type="ECO:0000256" key="4">
    <source>
        <dbReference type="ARBA" id="ARBA00022857"/>
    </source>
</evidence>
<dbReference type="InterPro" id="IPR036343">
    <property type="entry name" value="GluRdtase_N_sf"/>
</dbReference>
<evidence type="ECO:0000256" key="9">
    <source>
        <dbReference type="HAMAP-Rule" id="MF_00087"/>
    </source>
</evidence>
<feature type="binding site" evidence="9 11">
    <location>
        <begin position="117"/>
        <end position="119"/>
    </location>
    <ligand>
        <name>substrate</name>
    </ligand>
</feature>
<dbReference type="InterPro" id="IPR018214">
    <property type="entry name" value="GluRdtase_CS"/>
</dbReference>
<dbReference type="PROSITE" id="PS00747">
    <property type="entry name" value="GLUTR"/>
    <property type="match status" value="1"/>
</dbReference>
<feature type="binding site" evidence="9 11">
    <location>
        <position position="123"/>
    </location>
    <ligand>
        <name>substrate</name>
    </ligand>
</feature>
<accession>A0A1H8D2X4</accession>
<evidence type="ECO:0000259" key="15">
    <source>
        <dbReference type="Pfam" id="PF00745"/>
    </source>
</evidence>
<comment type="similarity">
    <text evidence="2 9 14">Belongs to the glutamyl-tRNA reductase family.</text>
</comment>
<comment type="domain">
    <text evidence="9">Possesses an unusual extended V-shaped dimeric structure with each monomer consisting of three distinct domains arranged along a curved 'spinal' alpha-helix. The N-terminal catalytic domain specifically recognizes the glutamate moiety of the substrate. The second domain is the NADPH-binding domain, and the third C-terminal domain is responsible for dimerization.</text>
</comment>
<dbReference type="PANTHER" id="PTHR43013:SF1">
    <property type="entry name" value="GLUTAMYL-TRNA REDUCTASE"/>
    <property type="match status" value="1"/>
</dbReference>
<evidence type="ECO:0000256" key="8">
    <source>
        <dbReference type="ARBA" id="ARBA00068659"/>
    </source>
</evidence>
<dbReference type="PANTHER" id="PTHR43013">
    <property type="entry name" value="GLUTAMYL-TRNA REDUCTASE"/>
    <property type="match status" value="1"/>
</dbReference>